<evidence type="ECO:0000313" key="2">
    <source>
        <dbReference type="Proteomes" id="UP000184277"/>
    </source>
</evidence>
<dbReference type="AlphaFoldDB" id="A0A8E2GR04"/>
<dbReference type="Proteomes" id="UP000184277">
    <property type="component" value="Unassembled WGS sequence"/>
</dbReference>
<proteinExistence type="predicted"/>
<accession>A0A8E2GR04</accession>
<sequence length="56" mass="6501">MMGKAMIKAQYNKQVPLTLMAMPVLTDMSISRQDLTNVCRLDNFREPMNIYTMVVF</sequence>
<comment type="caution">
    <text evidence="1">The sequence shown here is derived from an EMBL/GenBank/DDBJ whole genome shotgun (WGS) entry which is preliminary data.</text>
</comment>
<dbReference type="EMBL" id="MOKI01000066">
    <property type="protein sequence ID" value="OJR49871.1"/>
    <property type="molecule type" value="Genomic_DNA"/>
</dbReference>
<organism evidence="1 2">
    <name type="scientific">Escherichia coli</name>
    <dbReference type="NCBI Taxonomy" id="562"/>
    <lineage>
        <taxon>Bacteria</taxon>
        <taxon>Pseudomonadati</taxon>
        <taxon>Pseudomonadota</taxon>
        <taxon>Gammaproteobacteria</taxon>
        <taxon>Enterobacterales</taxon>
        <taxon>Enterobacteriaceae</taxon>
        <taxon>Escherichia</taxon>
    </lineage>
</organism>
<name>A0A8E2GR04_ECOLX</name>
<evidence type="ECO:0000313" key="1">
    <source>
        <dbReference type="EMBL" id="OJR49871.1"/>
    </source>
</evidence>
<gene>
    <name evidence="1" type="ORF">BK383_25740</name>
</gene>
<protein>
    <submittedName>
        <fullName evidence="1">Uncharacterized protein</fullName>
    </submittedName>
</protein>
<reference evidence="1 2" key="1">
    <citation type="submission" date="2016-10" db="EMBL/GenBank/DDBJ databases">
        <title>Comprehensive resistome analysis reveals the prevalence of NDM and MCR-1 in Chinese poultry production.</title>
        <authorList>
            <person name="Wang Y."/>
            <person name="Zhang R."/>
            <person name="Li J."/>
            <person name="Wu Z."/>
            <person name="Wenjuan Y."/>
            <person name="Schwarz S."/>
            <person name="Tyrrell J."/>
            <person name="Zheng Y."/>
            <person name="Wang S."/>
            <person name="Shen Z."/>
            <person name="Liu Z."/>
            <person name="Lei L."/>
            <person name="Li M."/>
            <person name="Zhang Q."/>
            <person name="Wu C."/>
            <person name="Zhang Q."/>
            <person name="Wu Y."/>
            <person name="Walsh T."/>
            <person name="Shen J."/>
        </authorList>
    </citation>
    <scope>NUCLEOTIDE SEQUENCE [LARGE SCALE GENOMIC DNA]</scope>
    <source>
        <strain evidence="1 2">570</strain>
    </source>
</reference>